<dbReference type="Proteomes" id="UP000289650">
    <property type="component" value="Unassembled WGS sequence"/>
</dbReference>
<proteinExistence type="predicted"/>
<dbReference type="OrthoDB" id="8852350at2"/>
<reference evidence="4 5" key="1">
    <citation type="submission" date="2018-08" db="EMBL/GenBank/DDBJ databases">
        <title>Mountain-cultivated ginseng endophyte, Burkholderia stabilis and its activity against ginseng root rot disease.</title>
        <authorList>
            <person name="Tapan Kumar M."/>
            <person name="Bae H."/>
            <person name="Shanmugam G."/>
            <person name="Jeon J."/>
        </authorList>
    </citation>
    <scope>NUCLEOTIDE SEQUENCE [LARGE SCALE GENOMIC DNA]</scope>
    <source>
        <strain evidence="4 5">EB159</strain>
    </source>
</reference>
<dbReference type="AlphaFoldDB" id="A0A4Q2A4W7"/>
<feature type="domain" description="Novel toxin 15" evidence="3">
    <location>
        <begin position="311"/>
        <end position="457"/>
    </location>
</feature>
<dbReference type="InterPro" id="IPR028949">
    <property type="entry name" value="Ntox15"/>
</dbReference>
<evidence type="ECO:0000256" key="1">
    <source>
        <dbReference type="SAM" id="Coils"/>
    </source>
</evidence>
<dbReference type="Gene3D" id="2.60.200.60">
    <property type="match status" value="1"/>
</dbReference>
<feature type="compositionally biased region" description="Polar residues" evidence="2">
    <location>
        <begin position="18"/>
        <end position="31"/>
    </location>
</feature>
<dbReference type="Pfam" id="PF13665">
    <property type="entry name" value="Tox-PAAR-like"/>
    <property type="match status" value="1"/>
</dbReference>
<gene>
    <name evidence="4" type="ORF">D1006_41290</name>
</gene>
<evidence type="ECO:0000313" key="5">
    <source>
        <dbReference type="Proteomes" id="UP000289650"/>
    </source>
</evidence>
<protein>
    <submittedName>
        <fullName evidence="4">DUF4150 domain-containing protein</fullName>
    </submittedName>
</protein>
<feature type="region of interest" description="Disordered" evidence="2">
    <location>
        <begin position="131"/>
        <end position="155"/>
    </location>
</feature>
<sequence length="461" mass="48120">MANHLGARKDSAFKAVSTAPSINKTPVGSSTPPLPYPVTEDLSSSLGTVPNVRFNGDPAYVLSQSTQPSCKGDAAGSCNGVKSGTVSGEVKPVKGSSTVRITGKPVIREGDPCTLNGANCPGIYVTQSAPSASIAGGKPSASSNPPVKPETPKEEGWWGAASPWVHGVLGVASFVPGLSVVTGAVDAGIYAAEGDMVEAGLSAASMIPGGKVVTTAGKIAKGAVGLAKGAHVAEEAAKAAKVAKEAEEAAKAAKLAKEAEEAKKAQAEAERLRKLKEEGEAAEKGKDGLKVKLKRMKEHLVKCFKKNAKGDPKEYDRQLLEQEKGLNDLSVKEYLEGRARYQEIGRAGTGTAQEQARAKYSRELANKFEEALGERGIFGEAAQKQAAEMAADRMKTLAALHNPDMIAGGKDVVNMMGDRGVNSSIGSQWKDRVAELDEAAKKVPETERGGTKMNAKLKRCK</sequence>
<evidence type="ECO:0000256" key="2">
    <source>
        <dbReference type="SAM" id="MobiDB-lite"/>
    </source>
</evidence>
<dbReference type="RefSeq" id="WP_129518806.1">
    <property type="nucleotide sequence ID" value="NZ_QWEX01000005.1"/>
</dbReference>
<evidence type="ECO:0000259" key="3">
    <source>
        <dbReference type="Pfam" id="PF15604"/>
    </source>
</evidence>
<name>A0A4Q2A4W7_9BURK</name>
<feature type="coiled-coil region" evidence="1">
    <location>
        <begin position="236"/>
        <end position="292"/>
    </location>
</feature>
<organism evidence="4 5">
    <name type="scientific">Burkholderia stabilis</name>
    <dbReference type="NCBI Taxonomy" id="95485"/>
    <lineage>
        <taxon>Bacteria</taxon>
        <taxon>Pseudomonadati</taxon>
        <taxon>Pseudomonadota</taxon>
        <taxon>Betaproteobacteria</taxon>
        <taxon>Burkholderiales</taxon>
        <taxon>Burkholderiaceae</taxon>
        <taxon>Burkholderia</taxon>
        <taxon>Burkholderia cepacia complex</taxon>
    </lineage>
</organism>
<dbReference type="Pfam" id="PF15604">
    <property type="entry name" value="Ntox15"/>
    <property type="match status" value="1"/>
</dbReference>
<dbReference type="EMBL" id="QWEX01000005">
    <property type="protein sequence ID" value="RXV64219.1"/>
    <property type="molecule type" value="Genomic_DNA"/>
</dbReference>
<evidence type="ECO:0000313" key="4">
    <source>
        <dbReference type="EMBL" id="RXV64219.1"/>
    </source>
</evidence>
<feature type="region of interest" description="Disordered" evidence="2">
    <location>
        <begin position="1"/>
        <end position="39"/>
    </location>
</feature>
<keyword evidence="1" id="KW-0175">Coiled coil</keyword>
<dbReference type="CDD" id="cd14740">
    <property type="entry name" value="PAAR_4"/>
    <property type="match status" value="1"/>
</dbReference>
<comment type="caution">
    <text evidence="4">The sequence shown here is derived from an EMBL/GenBank/DDBJ whole genome shotgun (WGS) entry which is preliminary data.</text>
</comment>
<dbReference type="CDD" id="cd20745">
    <property type="entry name" value="FIX_RhsA_AHH_HNH-like"/>
    <property type="match status" value="1"/>
</dbReference>
<accession>A0A4Q2A4W7</accession>